<dbReference type="InterPro" id="IPR027417">
    <property type="entry name" value="P-loop_NTPase"/>
</dbReference>
<dbReference type="Proteomes" id="UP000288429">
    <property type="component" value="Unassembled WGS sequence"/>
</dbReference>
<dbReference type="EMBL" id="NIZV01000415">
    <property type="protein sequence ID" value="RSL91091.1"/>
    <property type="molecule type" value="Genomic_DNA"/>
</dbReference>
<sequence length="620" mass="71573">MWDITEDNGFPSKDRISTEHQRFILWAQSLGLSQVGHASLDYRVRDASVVKASLADLLTELGDHLENLASILLGSRQPLEQDPGSSNQDQEASSEAALSDDQSSLSSLSSFGSFREVDFRLESVSKRLDALYELASRIRSPRNRPQRPAEELYKHIPEKQRADYIKSQKEIEISRVFYVQKQQLLQGFAAGQLEELGISQDQLLQEYSSPDYWLIRRTGVANARRKQQFVYWRRHAKLLSRDMTENEIQGPAAPAVCTYEDCTDPDRLYRLRQDWIDHENQHRRVWHCHIHQEEFETQPEYIQHLQDRQDEHSKDDRLPEMVAAVVGSSSKPLRDCPFCPTAFSDVPTMQKHVSDQRCQAVQIFFGDEQKQSITVVDTPGFDDTYRSQGEILAEISEFLAAQMTGSSMTSLRLLRSLVGDEALGNVIFVTNMWNKLRDEDRGEALRREQELIDEFWSPMIEKGSYVAQFDGTTESAFSLVYHLAGKESVVLNVQKQIMDQDKSVLGTSAGEDLAYKLEQDIKQYRVQVEDLEAQLRDELRAQPQNRELIQILQEDKTEVNRLLEEMEASMERMNVRLRSSTKQHIKQAQKQRGNNTIADRLRQWQWKFQKLLSRNEASDP</sequence>
<evidence type="ECO:0008006" key="5">
    <source>
        <dbReference type="Google" id="ProtNLM"/>
    </source>
</evidence>
<dbReference type="PANTHER" id="PTHR35391">
    <property type="entry name" value="C2H2-TYPE DOMAIN-CONTAINING PROTEIN-RELATED"/>
    <property type="match status" value="1"/>
</dbReference>
<keyword evidence="4" id="KW-1185">Reference proteome</keyword>
<dbReference type="AlphaFoldDB" id="A0A428SMZ7"/>
<feature type="region of interest" description="Disordered" evidence="2">
    <location>
        <begin position="77"/>
        <end position="101"/>
    </location>
</feature>
<comment type="caution">
    <text evidence="3">The sequence shown here is derived from an EMBL/GenBank/DDBJ whole genome shotgun (WGS) entry which is preliminary data.</text>
</comment>
<evidence type="ECO:0000313" key="3">
    <source>
        <dbReference type="EMBL" id="RSL91091.1"/>
    </source>
</evidence>
<evidence type="ECO:0000256" key="1">
    <source>
        <dbReference type="SAM" id="Coils"/>
    </source>
</evidence>
<protein>
    <recommendedName>
        <fullName evidence="5">G domain-containing protein</fullName>
    </recommendedName>
</protein>
<accession>A0A428SMZ7</accession>
<feature type="coiled-coil region" evidence="1">
    <location>
        <begin position="514"/>
        <end position="583"/>
    </location>
</feature>
<reference evidence="3 4" key="1">
    <citation type="submission" date="2017-06" db="EMBL/GenBank/DDBJ databases">
        <title>Cmopartive genomic analysis of Ambrosia Fusariam Clade fungi.</title>
        <authorList>
            <person name="Stajich J.E."/>
            <person name="Carrillo J."/>
            <person name="Kijimoto T."/>
            <person name="Eskalen A."/>
            <person name="O'Donnell K."/>
            <person name="Kasson M."/>
        </authorList>
    </citation>
    <scope>NUCLEOTIDE SEQUENCE [LARGE SCALE GENOMIC DNA]</scope>
    <source>
        <strain evidence="3 4">NRRL 20438</strain>
    </source>
</reference>
<gene>
    <name evidence="3" type="ORF">CDV31_015543</name>
</gene>
<proteinExistence type="predicted"/>
<keyword evidence="1" id="KW-0175">Coiled coil</keyword>
<dbReference type="PANTHER" id="PTHR35391:SF5">
    <property type="entry name" value="DUF6590 DOMAIN-CONTAINING PROTEIN"/>
    <property type="match status" value="1"/>
</dbReference>
<dbReference type="SUPFAM" id="SSF52540">
    <property type="entry name" value="P-loop containing nucleoside triphosphate hydrolases"/>
    <property type="match status" value="1"/>
</dbReference>
<evidence type="ECO:0000256" key="2">
    <source>
        <dbReference type="SAM" id="MobiDB-lite"/>
    </source>
</evidence>
<name>A0A428SMZ7_9HYPO</name>
<dbReference type="Gene3D" id="3.40.50.300">
    <property type="entry name" value="P-loop containing nucleotide triphosphate hydrolases"/>
    <property type="match status" value="1"/>
</dbReference>
<evidence type="ECO:0000313" key="4">
    <source>
        <dbReference type="Proteomes" id="UP000288429"/>
    </source>
</evidence>
<feature type="compositionally biased region" description="Low complexity" evidence="2">
    <location>
        <begin position="88"/>
        <end position="101"/>
    </location>
</feature>
<organism evidence="3 4">
    <name type="scientific">Fusarium ambrosium</name>
    <dbReference type="NCBI Taxonomy" id="131363"/>
    <lineage>
        <taxon>Eukaryota</taxon>
        <taxon>Fungi</taxon>
        <taxon>Dikarya</taxon>
        <taxon>Ascomycota</taxon>
        <taxon>Pezizomycotina</taxon>
        <taxon>Sordariomycetes</taxon>
        <taxon>Hypocreomycetidae</taxon>
        <taxon>Hypocreales</taxon>
        <taxon>Nectriaceae</taxon>
        <taxon>Fusarium</taxon>
        <taxon>Fusarium solani species complex</taxon>
    </lineage>
</organism>